<evidence type="ECO:0000313" key="3">
    <source>
        <dbReference type="EMBL" id="CAJ1945089.1"/>
    </source>
</evidence>
<dbReference type="GO" id="GO:0003723">
    <property type="term" value="F:RNA binding"/>
    <property type="evidence" value="ECO:0007669"/>
    <property type="project" value="TreeGrafter"/>
</dbReference>
<dbReference type="InterPro" id="IPR006941">
    <property type="entry name" value="RNase_CAF1"/>
</dbReference>
<evidence type="ECO:0000313" key="4">
    <source>
        <dbReference type="Proteomes" id="UP001295423"/>
    </source>
</evidence>
<protein>
    <submittedName>
        <fullName evidence="3">Uncharacterized protein</fullName>
    </submittedName>
</protein>
<sequence length="657" mass="74097">MEEEAIANANDAADNDPVVSSISDVTKENFVDQSNDLIQRISNAAWIAVDEEMTGISLPGTPRPSKADTPADRYSTLKKVSERYSIIQLGLCLFEEAGITETPDGGERMSFHVRRYKFTLFPPADNRMAREVTFNPSSIQFLAQNNMSFDHMVKSGIPYITKQDAEGLMDKYYEKQTEDDSGEKKTPSRGRSKVKLVHPEDRNLHARSMAALREWLDAAIQNHDEAENAPPEGMSMLLPPCNSFLRRALYESIEAEYPNLVLETQNSQIRVLRLNAEERTRRKARLQREGWENILQEKLGVYRVFLALTKACNGSSTSSQAEHMILASSVDEALTTFKPEDPAEGTARKVPLVVHNGLQDLLFLLTHFHNANLPESWHDCKQLIHSYFPVIYDTKCMATEHGSRENSRTPTHLSAVYEQTLSSHPQWNRTFQNGGDDDEQQQAHDAGWDAYMTGAAFCGLSYTIHDFLQFPPVQSCRSQFKLWNCDPNDEAFANMYGRNKIHFHLSPYTIDLESPGSDPMVNGMSRESTYRVAGIDSSVTTRDIMRCLTGLNDSDGVRVNYEIIWIDDTSFLAGAKIPNCEDKELLLKHGMIIENALSATFRGGEVIETVKDDASNKKEPQYSGSIWNLWGIFGIQKKRCSIDNDDPAPNAKRRRTS</sequence>
<dbReference type="Gene3D" id="3.30.1370.50">
    <property type="entry name" value="R3H-like domain"/>
    <property type="match status" value="1"/>
</dbReference>
<feature type="compositionally biased region" description="Basic and acidic residues" evidence="2">
    <location>
        <begin position="175"/>
        <end position="186"/>
    </location>
</feature>
<keyword evidence="4" id="KW-1185">Reference proteome</keyword>
<organism evidence="3 4">
    <name type="scientific">Cylindrotheca closterium</name>
    <dbReference type="NCBI Taxonomy" id="2856"/>
    <lineage>
        <taxon>Eukaryota</taxon>
        <taxon>Sar</taxon>
        <taxon>Stramenopiles</taxon>
        <taxon>Ochrophyta</taxon>
        <taxon>Bacillariophyta</taxon>
        <taxon>Bacillariophyceae</taxon>
        <taxon>Bacillariophycidae</taxon>
        <taxon>Bacillariales</taxon>
        <taxon>Bacillariaceae</taxon>
        <taxon>Cylindrotheca</taxon>
    </lineage>
</organism>
<comment type="similarity">
    <text evidence="1">Belongs to the CAF1 family.</text>
</comment>
<feature type="region of interest" description="Disordered" evidence="2">
    <location>
        <begin position="175"/>
        <end position="194"/>
    </location>
</feature>
<dbReference type="Pfam" id="PF04857">
    <property type="entry name" value="CAF1"/>
    <property type="match status" value="1"/>
</dbReference>
<dbReference type="SUPFAM" id="SSF82708">
    <property type="entry name" value="R3H domain"/>
    <property type="match status" value="1"/>
</dbReference>
<dbReference type="InterPro" id="IPR036397">
    <property type="entry name" value="RNaseH_sf"/>
</dbReference>
<dbReference type="PANTHER" id="PTHR15092:SF22">
    <property type="entry name" value="POLY(A)-SPECIFIC RIBONUCLEASE PNLDC1"/>
    <property type="match status" value="1"/>
</dbReference>
<reference evidence="3" key="1">
    <citation type="submission" date="2023-08" db="EMBL/GenBank/DDBJ databases">
        <authorList>
            <person name="Audoor S."/>
            <person name="Bilcke G."/>
        </authorList>
    </citation>
    <scope>NUCLEOTIDE SEQUENCE</scope>
</reference>
<name>A0AAD2D016_9STRA</name>
<evidence type="ECO:0000256" key="2">
    <source>
        <dbReference type="SAM" id="MobiDB-lite"/>
    </source>
</evidence>
<dbReference type="PANTHER" id="PTHR15092">
    <property type="entry name" value="POLY A -SPECIFIC RIBONUCLEASE/TARGET OF EGR1, MEMBER 1"/>
    <property type="match status" value="1"/>
</dbReference>
<dbReference type="Proteomes" id="UP001295423">
    <property type="component" value="Unassembled WGS sequence"/>
</dbReference>
<dbReference type="InterPro" id="IPR036867">
    <property type="entry name" value="R3H_dom_sf"/>
</dbReference>
<evidence type="ECO:0000256" key="1">
    <source>
        <dbReference type="ARBA" id="ARBA00008372"/>
    </source>
</evidence>
<gene>
    <name evidence="3" type="ORF">CYCCA115_LOCUS9233</name>
</gene>
<comment type="caution">
    <text evidence="3">The sequence shown here is derived from an EMBL/GenBank/DDBJ whole genome shotgun (WGS) entry which is preliminary data.</text>
</comment>
<dbReference type="InterPro" id="IPR012337">
    <property type="entry name" value="RNaseH-like_sf"/>
</dbReference>
<dbReference type="Gene3D" id="3.30.420.10">
    <property type="entry name" value="Ribonuclease H-like superfamily/Ribonuclease H"/>
    <property type="match status" value="2"/>
</dbReference>
<dbReference type="AlphaFoldDB" id="A0AAD2D016"/>
<dbReference type="SUPFAM" id="SSF53098">
    <property type="entry name" value="Ribonuclease H-like"/>
    <property type="match status" value="1"/>
</dbReference>
<accession>A0AAD2D016</accession>
<dbReference type="GO" id="GO:0000175">
    <property type="term" value="F:3'-5'-RNA exonuclease activity"/>
    <property type="evidence" value="ECO:0007669"/>
    <property type="project" value="TreeGrafter"/>
</dbReference>
<dbReference type="EMBL" id="CAKOGP040001335">
    <property type="protein sequence ID" value="CAJ1945089.1"/>
    <property type="molecule type" value="Genomic_DNA"/>
</dbReference>
<proteinExistence type="inferred from homology"/>
<dbReference type="InterPro" id="IPR051181">
    <property type="entry name" value="CAF1_poly(A)_ribonucleases"/>
</dbReference>